<evidence type="ECO:0000313" key="3">
    <source>
        <dbReference type="EnsemblPlants" id="OPUNC04G13360.1"/>
    </source>
</evidence>
<dbReference type="Pfam" id="PF07762">
    <property type="entry name" value="DUF1618"/>
    <property type="match status" value="1"/>
</dbReference>
<evidence type="ECO:0000259" key="2">
    <source>
        <dbReference type="Pfam" id="PF07762"/>
    </source>
</evidence>
<dbReference type="eggNOG" id="ENOG502R418">
    <property type="taxonomic scope" value="Eukaryota"/>
</dbReference>
<feature type="region of interest" description="Disordered" evidence="1">
    <location>
        <begin position="468"/>
        <end position="493"/>
    </location>
</feature>
<evidence type="ECO:0000256" key="1">
    <source>
        <dbReference type="SAM" id="MobiDB-lite"/>
    </source>
</evidence>
<dbReference type="Gramene" id="OPUNC04G13360.1">
    <property type="protein sequence ID" value="OPUNC04G13360.1"/>
    <property type="gene ID" value="OPUNC04G13360"/>
</dbReference>
<name>A0A0E0KRP3_ORYPU</name>
<dbReference type="EnsemblPlants" id="OPUNC04G13360.1">
    <property type="protein sequence ID" value="OPUNC04G13360.1"/>
    <property type="gene ID" value="OPUNC04G13360"/>
</dbReference>
<dbReference type="PANTHER" id="PTHR33074">
    <property type="entry name" value="EXPRESSED PROTEIN-RELATED"/>
    <property type="match status" value="1"/>
</dbReference>
<keyword evidence="4" id="KW-1185">Reference proteome</keyword>
<sequence length="493" mass="55934">MATVFPYRWTKTRHLTLCPPTHGHPPDDRRHPPPWIILDVRAYIADRQNATTATIDLINGYQIQITICTAPPPLVSYICAWSPNKDPSLIFAKEPVVACVNADLIFLRIHSDQVYHLVYHAGAGASPSLTLVRHPDRPYHYCHYLSELDSIAILPHRRAGEDDFDSDSTGFYVCSLDQELWCGLPGPRGHFKLCLYDSIDGKWSQENLRLDQLRNPQDKDTVFHYTEKVITLHDEQVVAFVDLWRGMVICNVVDGSKHEGSSYVPLPLEIINLNKIKNGLIWRDIAVVNGRFTVVRLRTWLDSGTFSWDLSTWSKTVTCLDEDWREDFVVDSDDILVDEGTCNVELLPKLNDLPAMDKLQIARPMLSLMDAHVVYIMGKVNISDEKAVVLTVDMANKRLQEVSVRDAQRIIDDDCGCSYKQSTISQYFTSAAGVKGNQKRPLKFHMQYPHKRQGETICRPDVTGLHEPLQLDAGSNMGTKDETEASDYPMDLE</sequence>
<accession>A0A0E0KRP3</accession>
<reference evidence="3" key="2">
    <citation type="submission" date="2018-05" db="EMBL/GenBank/DDBJ databases">
        <title>OpunRS2 (Oryza punctata Reference Sequence Version 2).</title>
        <authorList>
            <person name="Zhang J."/>
            <person name="Kudrna D."/>
            <person name="Lee S."/>
            <person name="Talag J."/>
            <person name="Welchert J."/>
            <person name="Wing R.A."/>
        </authorList>
    </citation>
    <scope>NUCLEOTIDE SEQUENCE [LARGE SCALE GENOMIC DNA]</scope>
</reference>
<feature type="domain" description="DUF1618" evidence="2">
    <location>
        <begin position="241"/>
        <end position="375"/>
    </location>
</feature>
<protein>
    <recommendedName>
        <fullName evidence="2">DUF1618 domain-containing protein</fullName>
    </recommendedName>
</protein>
<dbReference type="Proteomes" id="UP000026962">
    <property type="component" value="Chromosome 4"/>
</dbReference>
<dbReference type="PANTHER" id="PTHR33074:SF68">
    <property type="entry name" value="OS09G0557100 PROTEIN"/>
    <property type="match status" value="1"/>
</dbReference>
<dbReference type="OMA" id="HRGSERY"/>
<dbReference type="HOGENOM" id="CLU_008956_6_3_1"/>
<proteinExistence type="predicted"/>
<organism evidence="3">
    <name type="scientific">Oryza punctata</name>
    <name type="common">Red rice</name>
    <dbReference type="NCBI Taxonomy" id="4537"/>
    <lineage>
        <taxon>Eukaryota</taxon>
        <taxon>Viridiplantae</taxon>
        <taxon>Streptophyta</taxon>
        <taxon>Embryophyta</taxon>
        <taxon>Tracheophyta</taxon>
        <taxon>Spermatophyta</taxon>
        <taxon>Magnoliopsida</taxon>
        <taxon>Liliopsida</taxon>
        <taxon>Poales</taxon>
        <taxon>Poaceae</taxon>
        <taxon>BOP clade</taxon>
        <taxon>Oryzoideae</taxon>
        <taxon>Oryzeae</taxon>
        <taxon>Oryzinae</taxon>
        <taxon>Oryza</taxon>
    </lineage>
</organism>
<dbReference type="InterPro" id="IPR011676">
    <property type="entry name" value="DUF1618"/>
</dbReference>
<reference evidence="3" key="1">
    <citation type="submission" date="2015-04" db="UniProtKB">
        <authorList>
            <consortium name="EnsemblPlants"/>
        </authorList>
    </citation>
    <scope>IDENTIFICATION</scope>
</reference>
<evidence type="ECO:0000313" key="4">
    <source>
        <dbReference type="Proteomes" id="UP000026962"/>
    </source>
</evidence>
<dbReference type="AlphaFoldDB" id="A0A0E0KRP3"/>